<feature type="signal peptide" evidence="7">
    <location>
        <begin position="1"/>
        <end position="24"/>
    </location>
</feature>
<feature type="region of interest" description="Disordered" evidence="5">
    <location>
        <begin position="86"/>
        <end position="117"/>
    </location>
</feature>
<gene>
    <name evidence="8" type="ORF">COCCADRAFT_35954</name>
</gene>
<feature type="chain" id="PRO_5004886378" evidence="7">
    <location>
        <begin position="25"/>
        <end position="215"/>
    </location>
</feature>
<dbReference type="InterPro" id="IPR051694">
    <property type="entry name" value="Immunoregulatory_rcpt-like"/>
</dbReference>
<evidence type="ECO:0000313" key="9">
    <source>
        <dbReference type="Proteomes" id="UP000053841"/>
    </source>
</evidence>
<proteinExistence type="predicted"/>
<dbReference type="KEGG" id="bze:COCCADRAFT_35954"/>
<evidence type="ECO:0000256" key="7">
    <source>
        <dbReference type="SAM" id="SignalP"/>
    </source>
</evidence>
<evidence type="ECO:0000256" key="6">
    <source>
        <dbReference type="SAM" id="Phobius"/>
    </source>
</evidence>
<keyword evidence="4 6" id="KW-0472">Membrane</keyword>
<dbReference type="OrthoDB" id="3798874at2759"/>
<evidence type="ECO:0000256" key="1">
    <source>
        <dbReference type="ARBA" id="ARBA00004167"/>
    </source>
</evidence>
<dbReference type="GO" id="GO:0071944">
    <property type="term" value="C:cell periphery"/>
    <property type="evidence" value="ECO:0007669"/>
    <property type="project" value="UniProtKB-ARBA"/>
</dbReference>
<evidence type="ECO:0000256" key="5">
    <source>
        <dbReference type="SAM" id="MobiDB-lite"/>
    </source>
</evidence>
<evidence type="ECO:0000256" key="2">
    <source>
        <dbReference type="ARBA" id="ARBA00022692"/>
    </source>
</evidence>
<dbReference type="HOGENOM" id="CLU_1042031_0_0_1"/>
<dbReference type="PANTHER" id="PTHR15549:SF26">
    <property type="entry name" value="AXIAL BUDDING PATTERN PROTEIN 2-RELATED"/>
    <property type="match status" value="1"/>
</dbReference>
<name>W6YG07_COCC2</name>
<keyword evidence="9" id="KW-1185">Reference proteome</keyword>
<dbReference type="GO" id="GO:0016020">
    <property type="term" value="C:membrane"/>
    <property type="evidence" value="ECO:0007669"/>
    <property type="project" value="UniProtKB-SubCell"/>
</dbReference>
<accession>W6YG07</accession>
<keyword evidence="2 6" id="KW-0812">Transmembrane</keyword>
<feature type="compositionally biased region" description="Low complexity" evidence="5">
    <location>
        <begin position="95"/>
        <end position="109"/>
    </location>
</feature>
<organism evidence="8 9">
    <name type="scientific">Cochliobolus carbonum (strain 26-R-13)</name>
    <name type="common">Maize leaf spot fungus</name>
    <name type="synonym">Bipolaris zeicola</name>
    <dbReference type="NCBI Taxonomy" id="930089"/>
    <lineage>
        <taxon>Eukaryota</taxon>
        <taxon>Fungi</taxon>
        <taxon>Dikarya</taxon>
        <taxon>Ascomycota</taxon>
        <taxon>Pezizomycotina</taxon>
        <taxon>Dothideomycetes</taxon>
        <taxon>Pleosporomycetidae</taxon>
        <taxon>Pleosporales</taxon>
        <taxon>Pleosporineae</taxon>
        <taxon>Pleosporaceae</taxon>
        <taxon>Bipolaris</taxon>
    </lineage>
</organism>
<protein>
    <submittedName>
        <fullName evidence="8">Uncharacterized protein</fullName>
    </submittedName>
</protein>
<dbReference type="RefSeq" id="XP_007711318.1">
    <property type="nucleotide sequence ID" value="XM_007713128.1"/>
</dbReference>
<evidence type="ECO:0000256" key="3">
    <source>
        <dbReference type="ARBA" id="ARBA00022989"/>
    </source>
</evidence>
<reference evidence="8 9" key="1">
    <citation type="journal article" date="2013" name="PLoS Genet.">
        <title>Comparative genome structure, secondary metabolite, and effector coding capacity across Cochliobolus pathogens.</title>
        <authorList>
            <person name="Condon B.J."/>
            <person name="Leng Y."/>
            <person name="Wu D."/>
            <person name="Bushley K.E."/>
            <person name="Ohm R.A."/>
            <person name="Otillar R."/>
            <person name="Martin J."/>
            <person name="Schackwitz W."/>
            <person name="Grimwood J."/>
            <person name="MohdZainudin N."/>
            <person name="Xue C."/>
            <person name="Wang R."/>
            <person name="Manning V.A."/>
            <person name="Dhillon B."/>
            <person name="Tu Z.J."/>
            <person name="Steffenson B.J."/>
            <person name="Salamov A."/>
            <person name="Sun H."/>
            <person name="Lowry S."/>
            <person name="LaButti K."/>
            <person name="Han J."/>
            <person name="Copeland A."/>
            <person name="Lindquist E."/>
            <person name="Barry K."/>
            <person name="Schmutz J."/>
            <person name="Baker S.E."/>
            <person name="Ciuffetti L.M."/>
            <person name="Grigoriev I.V."/>
            <person name="Zhong S."/>
            <person name="Turgeon B.G."/>
        </authorList>
    </citation>
    <scope>NUCLEOTIDE SEQUENCE [LARGE SCALE GENOMIC DNA]</scope>
    <source>
        <strain evidence="8 9">26-R-13</strain>
    </source>
</reference>
<evidence type="ECO:0000313" key="8">
    <source>
        <dbReference type="EMBL" id="EUC34389.1"/>
    </source>
</evidence>
<dbReference type="GeneID" id="19148155"/>
<comment type="subcellular location">
    <subcellularLocation>
        <location evidence="1">Membrane</location>
        <topology evidence="1">Single-pass membrane protein</topology>
    </subcellularLocation>
</comment>
<keyword evidence="3 6" id="KW-1133">Transmembrane helix</keyword>
<dbReference type="EMBL" id="KI964592">
    <property type="protein sequence ID" value="EUC34389.1"/>
    <property type="molecule type" value="Genomic_DNA"/>
</dbReference>
<dbReference type="PANTHER" id="PTHR15549">
    <property type="entry name" value="PAIRED IMMUNOGLOBULIN-LIKE TYPE 2 RECEPTOR"/>
    <property type="match status" value="1"/>
</dbReference>
<sequence length="215" mass="23392">MSYHGSWIFSVAILADVHLRSVRADCYLKDKVKYCGDNIYCHGSSSRCCDTGSTYFVDPMTGEVKDASEADSVASAIWWDLTNTSSPATSSTMYPESTSSITTSSASETTPPPSTRLSPGATAGIGVGCGVAVISVGILAWLLIRRRKKSKSQNVVGYSAYVPPEHQVSPVTVEKYPQMSYVQPYREHEVTHELDEGQPRAELHTTVMKDKGSKQ</sequence>
<dbReference type="AlphaFoldDB" id="W6YG07"/>
<evidence type="ECO:0000256" key="4">
    <source>
        <dbReference type="ARBA" id="ARBA00023136"/>
    </source>
</evidence>
<feature type="transmembrane region" description="Helical" evidence="6">
    <location>
        <begin position="121"/>
        <end position="144"/>
    </location>
</feature>
<dbReference type="Proteomes" id="UP000053841">
    <property type="component" value="Unassembled WGS sequence"/>
</dbReference>
<keyword evidence="7" id="KW-0732">Signal</keyword>